<gene>
    <name evidence="6" type="ORF">VAMP_6856n218</name>
</gene>
<evidence type="ECO:0000256" key="4">
    <source>
        <dbReference type="ARBA" id="ARBA00022840"/>
    </source>
</evidence>
<keyword evidence="3" id="KW-0418">Kinase</keyword>
<dbReference type="PANTHER" id="PTHR43654">
    <property type="entry name" value="GLUTAMATE 5-KINASE"/>
    <property type="match status" value="1"/>
</dbReference>
<dbReference type="InterPro" id="IPR001057">
    <property type="entry name" value="Glu/AcGlu_kinase"/>
</dbReference>
<sequence length="285" mass="31897">MNKNLCVLKFGSDSIVSNSMTYEESISYFRKQIGDAISDFDEKMDFVIISSGAVKMGKSILGENISSQLSASVGQMKLMDFWKQVLGPMIGQVLVSYNSNIDFSNIGYTRFQKLIEDFHDKFIKQKQDQNTFNLLNDLLKNNITPIINFNDAVDKLELEALAVLQDNDRLFAYIVELLSILGDYEKIYGIIYTNTAFCISIDGYFCPIPQINIENISLENLLQNCDGSSSSGTGGMESKVQVAYGLCQDNALDSCLISDIKEGLKENLEFLQGDGRQTNSTKFTR</sequence>
<evidence type="ECO:0000259" key="5">
    <source>
        <dbReference type="Pfam" id="PF00696"/>
    </source>
</evidence>
<dbReference type="GO" id="GO:0004349">
    <property type="term" value="F:glutamate 5-kinase activity"/>
    <property type="evidence" value="ECO:0007669"/>
    <property type="project" value="UniProtKB-EC"/>
</dbReference>
<feature type="domain" description="Aspartate/glutamate/uridylate kinase" evidence="5">
    <location>
        <begin position="5"/>
        <end position="251"/>
    </location>
</feature>
<keyword evidence="4" id="KW-0067">ATP-binding</keyword>
<name>A0ABS5QMK3_9BACT</name>
<evidence type="ECO:0000313" key="6">
    <source>
        <dbReference type="EMBL" id="MBS8122446.1"/>
    </source>
</evidence>
<evidence type="ECO:0000256" key="2">
    <source>
        <dbReference type="ARBA" id="ARBA00022741"/>
    </source>
</evidence>
<dbReference type="Proteomes" id="UP000680365">
    <property type="component" value="Unassembled WGS sequence"/>
</dbReference>
<organism evidence="6 7">
    <name type="scientific">Candidatus Vampirococcus lugosii</name>
    <dbReference type="NCBI Taxonomy" id="2789015"/>
    <lineage>
        <taxon>Bacteria</taxon>
        <taxon>Candidatus Absconditibacteriota</taxon>
        <taxon>Vampirococcus</taxon>
    </lineage>
</organism>
<reference evidence="6 7" key="1">
    <citation type="journal article" date="2021" name="Nat. Commun.">
        <title>Reductive evolution and unique predatory mode in the CPR bacterium Vampirococcus lugosii.</title>
        <authorList>
            <person name="Moreira D."/>
            <person name="Zivanovic Y."/>
            <person name="Lopez-Archilla A.I."/>
            <person name="Iniesto M."/>
            <person name="Lopez-Garcia P."/>
        </authorList>
    </citation>
    <scope>NUCLEOTIDE SEQUENCE [LARGE SCALE GENOMIC DNA]</scope>
    <source>
        <strain evidence="6">Chiprana</strain>
    </source>
</reference>
<dbReference type="InterPro" id="IPR036393">
    <property type="entry name" value="AceGlu_kinase-like_sf"/>
</dbReference>
<dbReference type="EC" id="2.7.2.11" evidence="6"/>
<dbReference type="RefSeq" id="WP_213349874.1">
    <property type="nucleotide sequence ID" value="NZ_JAEDAM010000097.1"/>
</dbReference>
<dbReference type="InterPro" id="IPR001048">
    <property type="entry name" value="Asp/Glu/Uridylate_kinase"/>
</dbReference>
<proteinExistence type="predicted"/>
<comment type="caution">
    <text evidence="6">The sequence shown here is derived from an EMBL/GenBank/DDBJ whole genome shotgun (WGS) entry which is preliminary data.</text>
</comment>
<accession>A0ABS5QMK3</accession>
<evidence type="ECO:0000313" key="7">
    <source>
        <dbReference type="Proteomes" id="UP000680365"/>
    </source>
</evidence>
<keyword evidence="1 6" id="KW-0808">Transferase</keyword>
<dbReference type="SUPFAM" id="SSF53633">
    <property type="entry name" value="Carbamate kinase-like"/>
    <property type="match status" value="1"/>
</dbReference>
<protein>
    <submittedName>
        <fullName evidence="6">Glutamate 5-kinase</fullName>
        <ecNumber evidence="6">2.7.2.11</ecNumber>
    </submittedName>
</protein>
<dbReference type="EMBL" id="JAEDAM010000097">
    <property type="protein sequence ID" value="MBS8122446.1"/>
    <property type="molecule type" value="Genomic_DNA"/>
</dbReference>
<dbReference type="PANTHER" id="PTHR43654:SF3">
    <property type="entry name" value="GLUTAMATE 5-KINASE"/>
    <property type="match status" value="1"/>
</dbReference>
<dbReference type="Pfam" id="PF00696">
    <property type="entry name" value="AA_kinase"/>
    <property type="match status" value="1"/>
</dbReference>
<evidence type="ECO:0000256" key="3">
    <source>
        <dbReference type="ARBA" id="ARBA00022777"/>
    </source>
</evidence>
<keyword evidence="7" id="KW-1185">Reference proteome</keyword>
<dbReference type="PRINTS" id="PR00474">
    <property type="entry name" value="GLU5KINASE"/>
</dbReference>
<dbReference type="Gene3D" id="3.40.1160.10">
    <property type="entry name" value="Acetylglutamate kinase-like"/>
    <property type="match status" value="1"/>
</dbReference>
<evidence type="ECO:0000256" key="1">
    <source>
        <dbReference type="ARBA" id="ARBA00022679"/>
    </source>
</evidence>
<keyword evidence="2" id="KW-0547">Nucleotide-binding</keyword>